<feature type="region of interest" description="Disordered" evidence="3">
    <location>
        <begin position="78"/>
        <end position="151"/>
    </location>
</feature>
<dbReference type="GO" id="GO:0006979">
    <property type="term" value="P:response to oxidative stress"/>
    <property type="evidence" value="ECO:0007669"/>
    <property type="project" value="TreeGrafter"/>
</dbReference>
<dbReference type="InterPro" id="IPR007763">
    <property type="entry name" value="NDUFA12"/>
</dbReference>
<feature type="region of interest" description="Disordered" evidence="3">
    <location>
        <begin position="212"/>
        <end position="260"/>
    </location>
</feature>
<dbReference type="GO" id="GO:0005743">
    <property type="term" value="C:mitochondrial inner membrane"/>
    <property type="evidence" value="ECO:0007669"/>
    <property type="project" value="UniProtKB-SubCell"/>
</dbReference>
<dbReference type="PANTHER" id="PTHR12910">
    <property type="entry name" value="NADH-UBIQUINONE OXIDOREDUCTASE SUBUNIT B17.2"/>
    <property type="match status" value="1"/>
</dbReference>
<evidence type="ECO:0000256" key="3">
    <source>
        <dbReference type="SAM" id="MobiDB-lite"/>
    </source>
</evidence>
<keyword evidence="2" id="KW-0472">Membrane</keyword>
<feature type="compositionally biased region" description="Basic and acidic residues" evidence="3">
    <location>
        <begin position="78"/>
        <end position="87"/>
    </location>
</feature>
<protein>
    <recommendedName>
        <fullName evidence="2">NADH dehydrogenase [ubiquinone] 1 alpha subcomplex subunit 12</fullName>
    </recommendedName>
</protein>
<evidence type="ECO:0000313" key="5">
    <source>
        <dbReference type="Proteomes" id="UP000306102"/>
    </source>
</evidence>
<gene>
    <name evidence="4" type="ORF">TEA_016161</name>
</gene>
<feature type="compositionally biased region" description="Polar residues" evidence="3">
    <location>
        <begin position="221"/>
        <end position="251"/>
    </location>
</feature>
<evidence type="ECO:0000313" key="4">
    <source>
        <dbReference type="EMBL" id="THG12831.1"/>
    </source>
</evidence>
<comment type="subcellular location">
    <subcellularLocation>
        <location evidence="2">Mitochondrion inner membrane</location>
        <topology evidence="2">Peripheral membrane protein</topology>
        <orientation evidence="2">Matrix side</orientation>
    </subcellularLocation>
</comment>
<dbReference type="STRING" id="542762.A0A4S4E9K8"/>
<reference evidence="4 5" key="1">
    <citation type="journal article" date="2018" name="Proc. Natl. Acad. Sci. U.S.A.">
        <title>Draft genome sequence of Camellia sinensis var. sinensis provides insights into the evolution of the tea genome and tea quality.</title>
        <authorList>
            <person name="Wei C."/>
            <person name="Yang H."/>
            <person name="Wang S."/>
            <person name="Zhao J."/>
            <person name="Liu C."/>
            <person name="Gao L."/>
            <person name="Xia E."/>
            <person name="Lu Y."/>
            <person name="Tai Y."/>
            <person name="She G."/>
            <person name="Sun J."/>
            <person name="Cao H."/>
            <person name="Tong W."/>
            <person name="Gao Q."/>
            <person name="Li Y."/>
            <person name="Deng W."/>
            <person name="Jiang X."/>
            <person name="Wang W."/>
            <person name="Chen Q."/>
            <person name="Zhang S."/>
            <person name="Li H."/>
            <person name="Wu J."/>
            <person name="Wang P."/>
            <person name="Li P."/>
            <person name="Shi C."/>
            <person name="Zheng F."/>
            <person name="Jian J."/>
            <person name="Huang B."/>
            <person name="Shan D."/>
            <person name="Shi M."/>
            <person name="Fang C."/>
            <person name="Yue Y."/>
            <person name="Li F."/>
            <person name="Li D."/>
            <person name="Wei S."/>
            <person name="Han B."/>
            <person name="Jiang C."/>
            <person name="Yin Y."/>
            <person name="Xia T."/>
            <person name="Zhang Z."/>
            <person name="Bennetzen J.L."/>
            <person name="Zhao S."/>
            <person name="Wan X."/>
        </authorList>
    </citation>
    <scope>NUCLEOTIDE SEQUENCE [LARGE SCALE GENOMIC DNA]</scope>
    <source>
        <strain evidence="5">cv. Shuchazao</strain>
        <tissue evidence="4">Leaf</tissue>
    </source>
</reference>
<dbReference type="Proteomes" id="UP000306102">
    <property type="component" value="Unassembled WGS sequence"/>
</dbReference>
<evidence type="ECO:0000256" key="2">
    <source>
        <dbReference type="RuleBase" id="RU363103"/>
    </source>
</evidence>
<comment type="function">
    <text evidence="2">Accessory subunit of the mitochondrial membrane respiratory chain NADH dehydrogenase (Complex I), that is believed not to be involved in catalysis. Complex I functions in the transfer of electrons from NADH to the respiratory chain. The immediate electron acceptor for the enzyme is believed to be ubiquinone.</text>
</comment>
<organism evidence="4 5">
    <name type="scientific">Camellia sinensis var. sinensis</name>
    <name type="common">China tea</name>
    <dbReference type="NCBI Taxonomy" id="542762"/>
    <lineage>
        <taxon>Eukaryota</taxon>
        <taxon>Viridiplantae</taxon>
        <taxon>Streptophyta</taxon>
        <taxon>Embryophyta</taxon>
        <taxon>Tracheophyta</taxon>
        <taxon>Spermatophyta</taxon>
        <taxon>Magnoliopsida</taxon>
        <taxon>eudicotyledons</taxon>
        <taxon>Gunneridae</taxon>
        <taxon>Pentapetalae</taxon>
        <taxon>asterids</taxon>
        <taxon>Ericales</taxon>
        <taxon>Theaceae</taxon>
        <taxon>Camellia</taxon>
    </lineage>
</organism>
<keyword evidence="5" id="KW-1185">Reference proteome</keyword>
<dbReference type="GO" id="GO:0045271">
    <property type="term" value="C:respiratory chain complex I"/>
    <property type="evidence" value="ECO:0007669"/>
    <property type="project" value="InterPro"/>
</dbReference>
<keyword evidence="2" id="KW-0249">Electron transport</keyword>
<proteinExistence type="inferred from homology"/>
<name>A0A4S4E9K8_CAMSN</name>
<dbReference type="EMBL" id="SDRB02006323">
    <property type="protein sequence ID" value="THG12831.1"/>
    <property type="molecule type" value="Genomic_DNA"/>
</dbReference>
<feature type="compositionally biased region" description="Basic and acidic residues" evidence="3">
    <location>
        <begin position="131"/>
        <end position="141"/>
    </location>
</feature>
<comment type="similarity">
    <text evidence="1 2">Belongs to the complex I NDUFA12 subunit family.</text>
</comment>
<keyword evidence="2" id="KW-0679">Respiratory chain</keyword>
<comment type="caution">
    <text evidence="4">The sequence shown here is derived from an EMBL/GenBank/DDBJ whole genome shotgun (WGS) entry which is preliminary data.</text>
</comment>
<keyword evidence="2" id="KW-0999">Mitochondrion inner membrane</keyword>
<dbReference type="PANTHER" id="PTHR12910:SF1">
    <property type="entry name" value="NADH DEHYDROGENASE [UBIQUINONE] 1 ALPHA SUBCOMPLEX SUBUNIT 12"/>
    <property type="match status" value="1"/>
</dbReference>
<evidence type="ECO:0000256" key="1">
    <source>
        <dbReference type="ARBA" id="ARBA00007355"/>
    </source>
</evidence>
<keyword evidence="2" id="KW-0813">Transport</keyword>
<sequence length="330" mass="37649">MSKLWTKIAGLFRNRSLAGMDKAGNRYFTRKDAIDGFIEWICWLNGQRKKAPTLEEMMELEARRERVKLNVAFLKKEEEERRAKEGSSHIVTTRTGKVGGPDLKSFIQQFPDASEGDRVGETSGAMNGMRNTDESERDKKVHQQQPDPAHQNWLNDVFTTLFSDLQSQPDLEKGRDSTETFEGKVIMVTVYFSELEIVCMLGLYDEGGTIKGTPQKGCKTKVSNIEGTTTGKRRQSQTPSQNVNTLGQSSARKGKKLKYEPQQRLNKQPTFCYRSNIAGIVKLVAVSKLKDEHLQHLQKTPFWLLLDAMRKTDLNQHEFQKCDDIVMRII</sequence>
<keyword evidence="2" id="KW-0496">Mitochondrion</keyword>
<dbReference type="AlphaFoldDB" id="A0A4S4E9K8"/>
<accession>A0A4S4E9K8</accession>